<accession>A0A820M7Y7</accession>
<reference evidence="1" key="1">
    <citation type="submission" date="2021-02" db="EMBL/GenBank/DDBJ databases">
        <authorList>
            <person name="Nowell W R."/>
        </authorList>
    </citation>
    <scope>NUCLEOTIDE SEQUENCE</scope>
</reference>
<gene>
    <name evidence="1" type="ORF">KXQ929_LOCUS49273</name>
</gene>
<feature type="non-terminal residue" evidence="1">
    <location>
        <position position="49"/>
    </location>
</feature>
<protein>
    <submittedName>
        <fullName evidence="1">Uncharacterized protein</fullName>
    </submittedName>
</protein>
<name>A0A820M7Y7_9BILA</name>
<evidence type="ECO:0000313" key="1">
    <source>
        <dbReference type="EMBL" id="CAF4369400.1"/>
    </source>
</evidence>
<dbReference type="AlphaFoldDB" id="A0A820M7Y7"/>
<evidence type="ECO:0000313" key="2">
    <source>
        <dbReference type="Proteomes" id="UP000663868"/>
    </source>
</evidence>
<organism evidence="1 2">
    <name type="scientific">Adineta steineri</name>
    <dbReference type="NCBI Taxonomy" id="433720"/>
    <lineage>
        <taxon>Eukaryota</taxon>
        <taxon>Metazoa</taxon>
        <taxon>Spiralia</taxon>
        <taxon>Gnathifera</taxon>
        <taxon>Rotifera</taxon>
        <taxon>Eurotatoria</taxon>
        <taxon>Bdelloidea</taxon>
        <taxon>Adinetida</taxon>
        <taxon>Adinetidae</taxon>
        <taxon>Adineta</taxon>
    </lineage>
</organism>
<comment type="caution">
    <text evidence="1">The sequence shown here is derived from an EMBL/GenBank/DDBJ whole genome shotgun (WGS) entry which is preliminary data.</text>
</comment>
<dbReference type="EMBL" id="CAJOBB010020662">
    <property type="protein sequence ID" value="CAF4369400.1"/>
    <property type="molecule type" value="Genomic_DNA"/>
</dbReference>
<sequence>MTSLKLQLNKLSDPHTQCQLTDSENRKKSSFLYDPKVASTLDRETIYCL</sequence>
<proteinExistence type="predicted"/>
<dbReference type="Proteomes" id="UP000663868">
    <property type="component" value="Unassembled WGS sequence"/>
</dbReference>